<dbReference type="GeneID" id="63793358"/>
<dbReference type="InterPro" id="IPR036259">
    <property type="entry name" value="MFS_trans_sf"/>
</dbReference>
<feature type="transmembrane region" description="Helical" evidence="6">
    <location>
        <begin position="569"/>
        <end position="588"/>
    </location>
</feature>
<feature type="transmembrane region" description="Helical" evidence="6">
    <location>
        <begin position="537"/>
        <end position="557"/>
    </location>
</feature>
<dbReference type="AlphaFoldDB" id="A0A364KX53"/>
<keyword evidence="9" id="KW-1185">Reference proteome</keyword>
<feature type="transmembrane region" description="Helical" evidence="6">
    <location>
        <begin position="676"/>
        <end position="700"/>
    </location>
</feature>
<dbReference type="Gene3D" id="3.60.130.10">
    <property type="entry name" value="Clavaminate synthase-like"/>
    <property type="match status" value="1"/>
</dbReference>
<dbReference type="PANTHER" id="PTHR23502">
    <property type="entry name" value="MAJOR FACILITATOR SUPERFAMILY"/>
    <property type="match status" value="1"/>
</dbReference>
<name>A0A364KX53_TALAM</name>
<dbReference type="CDD" id="cd17323">
    <property type="entry name" value="MFS_Tpo1_MDR_like"/>
    <property type="match status" value="1"/>
</dbReference>
<keyword evidence="5 6" id="KW-0472">Membrane</keyword>
<gene>
    <name evidence="8" type="ORF">BHQ10_004142</name>
</gene>
<dbReference type="SUPFAM" id="SSF103473">
    <property type="entry name" value="MFS general substrate transporter"/>
    <property type="match status" value="1"/>
</dbReference>
<dbReference type="InterPro" id="IPR042098">
    <property type="entry name" value="TauD-like_sf"/>
</dbReference>
<dbReference type="GO" id="GO:0016491">
    <property type="term" value="F:oxidoreductase activity"/>
    <property type="evidence" value="ECO:0007669"/>
    <property type="project" value="UniProtKB-KW"/>
</dbReference>
<feature type="transmembrane region" description="Helical" evidence="6">
    <location>
        <begin position="846"/>
        <end position="871"/>
    </location>
</feature>
<accession>A0A364KX53</accession>
<feature type="transmembrane region" description="Helical" evidence="6">
    <location>
        <begin position="807"/>
        <end position="826"/>
    </location>
</feature>
<feature type="transmembrane region" description="Helical" evidence="6">
    <location>
        <begin position="600"/>
        <end position="620"/>
    </location>
</feature>
<proteinExistence type="predicted"/>
<evidence type="ECO:0000259" key="7">
    <source>
        <dbReference type="PROSITE" id="PS50850"/>
    </source>
</evidence>
<keyword evidence="3 6" id="KW-1133">Transmembrane helix</keyword>
<dbReference type="InterPro" id="IPR011701">
    <property type="entry name" value="MFS"/>
</dbReference>
<organism evidence="8 9">
    <name type="scientific">Talaromyces amestolkiae</name>
    <dbReference type="NCBI Taxonomy" id="1196081"/>
    <lineage>
        <taxon>Eukaryota</taxon>
        <taxon>Fungi</taxon>
        <taxon>Dikarya</taxon>
        <taxon>Ascomycota</taxon>
        <taxon>Pezizomycotina</taxon>
        <taxon>Eurotiomycetes</taxon>
        <taxon>Eurotiomycetidae</taxon>
        <taxon>Eurotiales</taxon>
        <taxon>Trichocomaceae</taxon>
        <taxon>Talaromyces</taxon>
        <taxon>Talaromyces sect. Talaromyces</taxon>
    </lineage>
</organism>
<protein>
    <recommendedName>
        <fullName evidence="7">Major facilitator superfamily (MFS) profile domain-containing protein</fullName>
    </recommendedName>
</protein>
<dbReference type="PANTHER" id="PTHR23502:SF156">
    <property type="entry name" value="TRANSPORTER, PUTATIVE (AFU_ORTHOLOGUE AFUA_5G00420)-RELATED"/>
    <property type="match status" value="1"/>
</dbReference>
<evidence type="ECO:0000256" key="4">
    <source>
        <dbReference type="ARBA" id="ARBA00023002"/>
    </source>
</evidence>
<dbReference type="FunFam" id="1.20.1250.20:FF:000011">
    <property type="entry name" value="MFS multidrug transporter, putative"/>
    <property type="match status" value="1"/>
</dbReference>
<feature type="transmembrane region" description="Helical" evidence="6">
    <location>
        <begin position="756"/>
        <end position="775"/>
    </location>
</feature>
<dbReference type="Pfam" id="PF02668">
    <property type="entry name" value="TauD"/>
    <property type="match status" value="1"/>
</dbReference>
<evidence type="ECO:0000313" key="9">
    <source>
        <dbReference type="Proteomes" id="UP000249363"/>
    </source>
</evidence>
<dbReference type="GO" id="GO:0005886">
    <property type="term" value="C:plasma membrane"/>
    <property type="evidence" value="ECO:0007669"/>
    <property type="project" value="TreeGrafter"/>
</dbReference>
<keyword evidence="4" id="KW-0560">Oxidoreductase</keyword>
<feature type="domain" description="Major facilitator superfamily (MFS) profile" evidence="7">
    <location>
        <begin position="446"/>
        <end position="875"/>
    </location>
</feature>
<dbReference type="Proteomes" id="UP000249363">
    <property type="component" value="Unassembled WGS sequence"/>
</dbReference>
<dbReference type="EMBL" id="MIKG01000007">
    <property type="protein sequence ID" value="RAO68130.1"/>
    <property type="molecule type" value="Genomic_DNA"/>
</dbReference>
<feature type="transmembrane region" description="Helical" evidence="6">
    <location>
        <begin position="513"/>
        <end position="531"/>
    </location>
</feature>
<comment type="caution">
    <text evidence="8">The sequence shown here is derived from an EMBL/GenBank/DDBJ whole genome shotgun (WGS) entry which is preliminary data.</text>
</comment>
<evidence type="ECO:0000313" key="8">
    <source>
        <dbReference type="EMBL" id="RAO68130.1"/>
    </source>
</evidence>
<dbReference type="SUPFAM" id="SSF51197">
    <property type="entry name" value="Clavaminate synthase-like"/>
    <property type="match status" value="1"/>
</dbReference>
<dbReference type="GO" id="GO:0022857">
    <property type="term" value="F:transmembrane transporter activity"/>
    <property type="evidence" value="ECO:0007669"/>
    <property type="project" value="InterPro"/>
</dbReference>
<comment type="subcellular location">
    <subcellularLocation>
        <location evidence="1">Membrane</location>
        <topology evidence="1">Multi-pass membrane protein</topology>
    </subcellularLocation>
</comment>
<dbReference type="OrthoDB" id="10257314at2759"/>
<feature type="transmembrane region" description="Helical" evidence="6">
    <location>
        <begin position="712"/>
        <end position="735"/>
    </location>
</feature>
<dbReference type="InterPro" id="IPR003819">
    <property type="entry name" value="TauD/TfdA-like"/>
</dbReference>
<feature type="transmembrane region" description="Helical" evidence="6">
    <location>
        <begin position="781"/>
        <end position="800"/>
    </location>
</feature>
<reference evidence="8 9" key="1">
    <citation type="journal article" date="2017" name="Biotechnol. Biofuels">
        <title>Differential beta-glucosidase expression as a function of carbon source availability in Talaromyces amestolkiae: a genomic and proteomic approach.</title>
        <authorList>
            <person name="de Eugenio L.I."/>
            <person name="Mendez-Liter J.A."/>
            <person name="Nieto-Dominguez M."/>
            <person name="Alonso L."/>
            <person name="Gil-Munoz J."/>
            <person name="Barriuso J."/>
            <person name="Prieto A."/>
            <person name="Martinez M.J."/>
        </authorList>
    </citation>
    <scope>NUCLEOTIDE SEQUENCE [LARGE SCALE GENOMIC DNA]</scope>
    <source>
        <strain evidence="8 9">CIB</strain>
    </source>
</reference>
<evidence type="ECO:0000256" key="5">
    <source>
        <dbReference type="ARBA" id="ARBA00023136"/>
    </source>
</evidence>
<feature type="transmembrane region" description="Helical" evidence="6">
    <location>
        <begin position="444"/>
        <end position="463"/>
    </location>
</feature>
<evidence type="ECO:0000256" key="1">
    <source>
        <dbReference type="ARBA" id="ARBA00004141"/>
    </source>
</evidence>
<dbReference type="STRING" id="1196081.A0A364KX53"/>
<dbReference type="Pfam" id="PF07690">
    <property type="entry name" value="MFS_1"/>
    <property type="match status" value="1"/>
</dbReference>
<evidence type="ECO:0000256" key="6">
    <source>
        <dbReference type="SAM" id="Phobius"/>
    </source>
</evidence>
<feature type="transmembrane region" description="Helical" evidence="6">
    <location>
        <begin position="483"/>
        <end position="501"/>
    </location>
</feature>
<sequence>MIAKTSNPSQPTNSEPMKAVGLLDEFNQKITVPAIGTEFLDADLVEIMEATNSDELLRDLAITIAERGVVMFRNQVRLDGEKHKQLIDRLGKLSGRPEENGLLKHVLHPLYNDDPEMITLIPERVASRYGFNEVNYKRQNHAKEWHTDMAFEKDPPAFSSLRLADVPPAGGDTMWVSLYDAYDRLSPPFQKLFEGLTATWAMPGYRPYEHDERSYKGPRGSPRNADFEFEARHPCVRTNPVTGWKALWVGGGHCAFINNVTSEENTDLLNIVDRLITKNHDIQVRYRWEHANDIAIWDNRSVLHIPTRDQQGKRLGYRVITIGETPYLDPNSVSKLEAQEAAAGVENDPKLQALKSVNLMGMNGTKEYRCVEYWQLNIQNAYKCEETFANIIPGTRDYLLQNTMSVSPMDKPPGSQCRYPGNRVVWDGPDDPEHPHNWALWRKLSVVVLLTLLTLVITIQSSIFGTGATDFDKEFGVSNEVGILGTTIFLLGFAVGPPFWAPISELYGRKWPMVIGVTIASLFTLMVSLGQNLATIFLGRFLSGLFGNAPISIVGGAATDNWNAIDRGISLGVVIGAVFSGPMMGPVIGGFVAENLNWRWNLWLMIIAGFAMALICALFLEESYIPRALVKKAKRIRKETGNDKLKTELEEAGVDLKRIISVYLVRPWKLFATEPILVFVTIYQSFIYGIVYLFFTSIPIEFKQIRQWDPQLAQLPLCAMLIGVSIGSAINVVYTKRILARQLKQTGGGLVPEQRLPLMIVGGFLFPAGLFWFAWTSDPNVPWPAMVVAGIPTGVGMFLIWIQCFTYLIDVYLPIANSAIAINSLSRSLFGAGFPLFTTAMYNRLGYAWATSLLAFLGVAMIPVPIVFYLYGQRIRSWSKFAVKAE</sequence>
<dbReference type="InterPro" id="IPR020846">
    <property type="entry name" value="MFS_dom"/>
</dbReference>
<keyword evidence="2 6" id="KW-0812">Transmembrane</keyword>
<dbReference type="RefSeq" id="XP_040732646.1">
    <property type="nucleotide sequence ID" value="XM_040876476.1"/>
</dbReference>
<dbReference type="PROSITE" id="PS50850">
    <property type="entry name" value="MFS"/>
    <property type="match status" value="1"/>
</dbReference>
<evidence type="ECO:0000256" key="3">
    <source>
        <dbReference type="ARBA" id="ARBA00022989"/>
    </source>
</evidence>
<evidence type="ECO:0000256" key="2">
    <source>
        <dbReference type="ARBA" id="ARBA00022692"/>
    </source>
</evidence>
<dbReference type="Gene3D" id="1.20.1250.20">
    <property type="entry name" value="MFS general substrate transporter like domains"/>
    <property type="match status" value="1"/>
</dbReference>